<dbReference type="OrthoDB" id="2916589at2"/>
<gene>
    <name evidence="3" type="ORF">A9C19_15660</name>
</gene>
<evidence type="ECO:0000256" key="1">
    <source>
        <dbReference type="SAM" id="MobiDB-lite"/>
    </source>
</evidence>
<evidence type="ECO:0000256" key="2">
    <source>
        <dbReference type="SAM" id="Phobius"/>
    </source>
</evidence>
<keyword evidence="4" id="KW-1185">Reference proteome</keyword>
<dbReference type="RefSeq" id="WP_072580864.1">
    <property type="nucleotide sequence ID" value="NZ_CP016020.1"/>
</dbReference>
<sequence length="59" mass="6899">MIWLYFFIPLIIIGGIAVYFEKRSGMTKPNEDKQADHLGEVQRHNRMNIHQEGSDHSDN</sequence>
<accession>A0A1L3MUN7</accession>
<evidence type="ECO:0000313" key="4">
    <source>
        <dbReference type="Proteomes" id="UP000181936"/>
    </source>
</evidence>
<proteinExistence type="predicted"/>
<dbReference type="Proteomes" id="UP000181936">
    <property type="component" value="Chromosome"/>
</dbReference>
<dbReference type="KEGG" id="bwh:A9C19_15660"/>
<keyword evidence="2" id="KW-0812">Transmembrane</keyword>
<organism evidence="3 4">
    <name type="scientific">Bacillus weihaiensis</name>
    <dbReference type="NCBI Taxonomy" id="1547283"/>
    <lineage>
        <taxon>Bacteria</taxon>
        <taxon>Bacillati</taxon>
        <taxon>Bacillota</taxon>
        <taxon>Bacilli</taxon>
        <taxon>Bacillales</taxon>
        <taxon>Bacillaceae</taxon>
        <taxon>Bacillus</taxon>
    </lineage>
</organism>
<keyword evidence="2" id="KW-1133">Transmembrane helix</keyword>
<evidence type="ECO:0000313" key="3">
    <source>
        <dbReference type="EMBL" id="APH06061.1"/>
    </source>
</evidence>
<dbReference type="AlphaFoldDB" id="A0A1L3MUN7"/>
<protein>
    <submittedName>
        <fullName evidence="3">Uncharacterized protein</fullName>
    </submittedName>
</protein>
<keyword evidence="2" id="KW-0472">Membrane</keyword>
<reference evidence="3 4" key="1">
    <citation type="journal article" date="2016" name="Sci. Rep.">
        <title>Complete genome sequence and transcriptomic analysis of a novel marine strain Bacillus weihaiensis reveals the mechanism of brown algae degradation.</title>
        <authorList>
            <person name="Zhu Y."/>
            <person name="Chen P."/>
            <person name="Bao Y."/>
            <person name="Men Y."/>
            <person name="Zeng Y."/>
            <person name="Yang J."/>
            <person name="Sun J."/>
            <person name="Sun Y."/>
        </authorList>
    </citation>
    <scope>NUCLEOTIDE SEQUENCE [LARGE SCALE GENOMIC DNA]</scope>
    <source>
        <strain evidence="3 4">Alg07</strain>
    </source>
</reference>
<dbReference type="EMBL" id="CP016020">
    <property type="protein sequence ID" value="APH06061.1"/>
    <property type="molecule type" value="Genomic_DNA"/>
</dbReference>
<name>A0A1L3MUN7_9BACI</name>
<feature type="region of interest" description="Disordered" evidence="1">
    <location>
        <begin position="40"/>
        <end position="59"/>
    </location>
</feature>
<feature type="transmembrane region" description="Helical" evidence="2">
    <location>
        <begin position="6"/>
        <end position="21"/>
    </location>
</feature>